<dbReference type="Gene3D" id="3.40.190.10">
    <property type="entry name" value="Periplasmic binding protein-like II"/>
    <property type="match status" value="2"/>
</dbReference>
<reference evidence="6" key="1">
    <citation type="journal article" date="2019" name="Int. J. Syst. Evol. Microbiol.">
        <title>The Global Catalogue of Microorganisms (GCM) 10K type strain sequencing project: providing services to taxonomists for standard genome sequencing and annotation.</title>
        <authorList>
            <consortium name="The Broad Institute Genomics Platform"/>
            <consortium name="The Broad Institute Genome Sequencing Center for Infectious Disease"/>
            <person name="Wu L."/>
            <person name="Ma J."/>
        </authorList>
    </citation>
    <scope>NUCLEOTIDE SEQUENCE [LARGE SCALE GENOMIC DNA]</scope>
    <source>
        <strain evidence="6">JCM 9731</strain>
    </source>
</reference>
<comment type="caution">
    <text evidence="5">The sequence shown here is derived from an EMBL/GenBank/DDBJ whole genome shotgun (WGS) entry which is preliminary data.</text>
</comment>
<dbReference type="NCBIfam" id="TIGR01256">
    <property type="entry name" value="modA"/>
    <property type="match status" value="1"/>
</dbReference>
<dbReference type="PANTHER" id="PTHR30632">
    <property type="entry name" value="MOLYBDATE-BINDING PERIPLASMIC PROTEIN"/>
    <property type="match status" value="1"/>
</dbReference>
<evidence type="ECO:0000256" key="4">
    <source>
        <dbReference type="SAM" id="Phobius"/>
    </source>
</evidence>
<dbReference type="EMBL" id="BAAADJ010000014">
    <property type="protein sequence ID" value="GAA0324675.1"/>
    <property type="molecule type" value="Genomic_DNA"/>
</dbReference>
<keyword evidence="4" id="KW-1133">Transmembrane helix</keyword>
<comment type="similarity">
    <text evidence="1">Belongs to the bacterial solute-binding protein ModA family.</text>
</comment>
<dbReference type="InterPro" id="IPR050682">
    <property type="entry name" value="ModA/WtpA"/>
</dbReference>
<evidence type="ECO:0000313" key="5">
    <source>
        <dbReference type="EMBL" id="GAA0324675.1"/>
    </source>
</evidence>
<evidence type="ECO:0000256" key="2">
    <source>
        <dbReference type="ARBA" id="ARBA00022723"/>
    </source>
</evidence>
<accession>A0ABP3FSI3</accession>
<dbReference type="InterPro" id="IPR005950">
    <property type="entry name" value="ModA"/>
</dbReference>
<proteinExistence type="inferred from homology"/>
<keyword evidence="4" id="KW-0812">Transmembrane</keyword>
<dbReference type="PIRSF" id="PIRSF004846">
    <property type="entry name" value="ModA"/>
    <property type="match status" value="1"/>
</dbReference>
<sequence>MKELIGNKSFRLISSVLVIVLVGWVFFLNRESSPKKVELYIMAAASLTDVISEIEQKYEKKNNEVDVITIFASSGKLQKQIEQGAPADLFISAGRKQMKELEEKRYIEESTSLLENKLVLISKNDMTIKDLKSPDIAHIAIGNPETVPAGEYAKQFLLKEGLMPQLNSKFVLAGDVRQVVTYVETGNTEVGFVYKTDVKSSSDLDVEILNTPTSIEYPMGLIKGHQFETQEFYNWLQGEEAEDIFKQYGFVTDN</sequence>
<protein>
    <submittedName>
        <fullName evidence="5">Molybdate ABC transporter substrate-binding protein</fullName>
    </submittedName>
</protein>
<keyword evidence="4" id="KW-0472">Membrane</keyword>
<evidence type="ECO:0000256" key="1">
    <source>
        <dbReference type="ARBA" id="ARBA00009175"/>
    </source>
</evidence>
<evidence type="ECO:0000256" key="3">
    <source>
        <dbReference type="ARBA" id="ARBA00022729"/>
    </source>
</evidence>
<feature type="transmembrane region" description="Helical" evidence="4">
    <location>
        <begin position="12"/>
        <end position="29"/>
    </location>
</feature>
<dbReference type="Proteomes" id="UP001500782">
    <property type="component" value="Unassembled WGS sequence"/>
</dbReference>
<dbReference type="PANTHER" id="PTHR30632:SF0">
    <property type="entry name" value="SULFATE-BINDING PROTEIN"/>
    <property type="match status" value="1"/>
</dbReference>
<evidence type="ECO:0000313" key="6">
    <source>
        <dbReference type="Proteomes" id="UP001500782"/>
    </source>
</evidence>
<dbReference type="SUPFAM" id="SSF53850">
    <property type="entry name" value="Periplasmic binding protein-like II"/>
    <property type="match status" value="1"/>
</dbReference>
<keyword evidence="2" id="KW-0479">Metal-binding</keyword>
<gene>
    <name evidence="5" type="primary">modA</name>
    <name evidence="5" type="ORF">GCM10008967_14060</name>
</gene>
<dbReference type="RefSeq" id="WP_343797638.1">
    <property type="nucleotide sequence ID" value="NZ_BAAADJ010000014.1"/>
</dbReference>
<organism evidence="5 6">
    <name type="scientific">Bacillus carboniphilus</name>
    <dbReference type="NCBI Taxonomy" id="86663"/>
    <lineage>
        <taxon>Bacteria</taxon>
        <taxon>Bacillati</taxon>
        <taxon>Bacillota</taxon>
        <taxon>Bacilli</taxon>
        <taxon>Bacillales</taxon>
        <taxon>Bacillaceae</taxon>
        <taxon>Bacillus</taxon>
    </lineage>
</organism>
<name>A0ABP3FSI3_9BACI</name>
<keyword evidence="3" id="KW-0732">Signal</keyword>
<keyword evidence="6" id="KW-1185">Reference proteome</keyword>
<dbReference type="Pfam" id="PF13531">
    <property type="entry name" value="SBP_bac_11"/>
    <property type="match status" value="1"/>
</dbReference>